<sequence length="168" mass="18914">MAMTTETRTRPTNIMGRMTPEQIKAARSHLKDADCIGFVWRRYEGLVGIYWHEEHEFKGQPVHLYRWLRLADCAVMSTMDEPVQGATNCYHTGDVDAIKALFKAASLKTTLSVSYWPDAYCGKATVTITDDDGSNPHNYRLAALSIGNSRVMNIVSGMDIERFYSDLG</sequence>
<evidence type="ECO:0000313" key="1">
    <source>
        <dbReference type="EMBL" id="QJA74625.1"/>
    </source>
</evidence>
<organism evidence="1">
    <name type="scientific">viral metagenome</name>
    <dbReference type="NCBI Taxonomy" id="1070528"/>
    <lineage>
        <taxon>unclassified sequences</taxon>
        <taxon>metagenomes</taxon>
        <taxon>organismal metagenomes</taxon>
    </lineage>
</organism>
<name>A0A6M3K1I3_9ZZZZ</name>
<accession>A0A6M3K1I3</accession>
<dbReference type="EMBL" id="MT142110">
    <property type="protein sequence ID" value="QJA74625.1"/>
    <property type="molecule type" value="Genomic_DNA"/>
</dbReference>
<proteinExistence type="predicted"/>
<dbReference type="AlphaFoldDB" id="A0A6M3K1I3"/>
<gene>
    <name evidence="1" type="ORF">MM415A01957_0005</name>
</gene>
<protein>
    <submittedName>
        <fullName evidence="1">Uncharacterized protein</fullName>
    </submittedName>
</protein>
<reference evidence="1" key="1">
    <citation type="submission" date="2020-03" db="EMBL/GenBank/DDBJ databases">
        <title>The deep terrestrial virosphere.</title>
        <authorList>
            <person name="Holmfeldt K."/>
            <person name="Nilsson E."/>
            <person name="Simone D."/>
            <person name="Lopez-Fernandez M."/>
            <person name="Wu X."/>
            <person name="de Brujin I."/>
            <person name="Lundin D."/>
            <person name="Andersson A."/>
            <person name="Bertilsson S."/>
            <person name="Dopson M."/>
        </authorList>
    </citation>
    <scope>NUCLEOTIDE SEQUENCE</scope>
    <source>
        <strain evidence="1">MM415A01957</strain>
    </source>
</reference>